<sequence length="42" mass="5125">MRSLNQPPKRRTKCRRHSVSLSEPPARLHLCMAWIRRARKNW</sequence>
<evidence type="ECO:0000256" key="1">
    <source>
        <dbReference type="SAM" id="MobiDB-lite"/>
    </source>
</evidence>
<dbReference type="PATRIC" id="fig|595434.4.peg.303"/>
<proteinExistence type="predicted"/>
<dbReference type="EMBL" id="LECT01000005">
    <property type="protein sequence ID" value="KLU07642.1"/>
    <property type="molecule type" value="Genomic_DNA"/>
</dbReference>
<reference evidence="2" key="1">
    <citation type="submission" date="2015-05" db="EMBL/GenBank/DDBJ databases">
        <title>Permanent draft genome of Rhodopirellula islandicus K833.</title>
        <authorList>
            <person name="Kizina J."/>
            <person name="Richter M."/>
            <person name="Glockner F.O."/>
            <person name="Harder J."/>
        </authorList>
    </citation>
    <scope>NUCLEOTIDE SEQUENCE [LARGE SCALE GENOMIC DNA]</scope>
    <source>
        <strain evidence="2">K833</strain>
    </source>
</reference>
<gene>
    <name evidence="2" type="ORF">RISK_000319</name>
</gene>
<dbReference type="Proteomes" id="UP000036367">
    <property type="component" value="Unassembled WGS sequence"/>
</dbReference>
<organism evidence="2 3">
    <name type="scientific">Rhodopirellula islandica</name>
    <dbReference type="NCBI Taxonomy" id="595434"/>
    <lineage>
        <taxon>Bacteria</taxon>
        <taxon>Pseudomonadati</taxon>
        <taxon>Planctomycetota</taxon>
        <taxon>Planctomycetia</taxon>
        <taxon>Pirellulales</taxon>
        <taxon>Pirellulaceae</taxon>
        <taxon>Rhodopirellula</taxon>
    </lineage>
</organism>
<evidence type="ECO:0000313" key="2">
    <source>
        <dbReference type="EMBL" id="KLU07642.1"/>
    </source>
</evidence>
<accession>A0A0J1BMD2</accession>
<comment type="caution">
    <text evidence="2">The sequence shown here is derived from an EMBL/GenBank/DDBJ whole genome shotgun (WGS) entry which is preliminary data.</text>
</comment>
<protein>
    <submittedName>
        <fullName evidence="2">Uncharacterized protein</fullName>
    </submittedName>
</protein>
<keyword evidence="3" id="KW-1185">Reference proteome</keyword>
<name>A0A0J1BMD2_RHOIS</name>
<feature type="compositionally biased region" description="Basic residues" evidence="1">
    <location>
        <begin position="8"/>
        <end position="18"/>
    </location>
</feature>
<dbReference type="AlphaFoldDB" id="A0A0J1BMD2"/>
<feature type="region of interest" description="Disordered" evidence="1">
    <location>
        <begin position="1"/>
        <end position="20"/>
    </location>
</feature>
<evidence type="ECO:0000313" key="3">
    <source>
        <dbReference type="Proteomes" id="UP000036367"/>
    </source>
</evidence>